<feature type="binding site" evidence="10">
    <location>
        <position position="257"/>
    </location>
    <ligand>
        <name>[Ni-4Fe-4S] cluster</name>
        <dbReference type="ChEBI" id="CHEBI:47739"/>
    </ligand>
</feature>
<feature type="binding site" evidence="10">
    <location>
        <position position="443"/>
    </location>
    <ligand>
        <name>[Ni-4Fe-4S] cluster</name>
        <dbReference type="ChEBI" id="CHEBI:47739"/>
    </ligand>
</feature>
<evidence type="ECO:0000256" key="3">
    <source>
        <dbReference type="ARBA" id="ARBA00022596"/>
    </source>
</evidence>
<reference evidence="11" key="1">
    <citation type="journal article" date="2020" name="mSystems">
        <title>Genome- and Community-Level Interaction Insights into Carbon Utilization and Element Cycling Functions of Hydrothermarchaeota in Hydrothermal Sediment.</title>
        <authorList>
            <person name="Zhou Z."/>
            <person name="Liu Y."/>
            <person name="Xu W."/>
            <person name="Pan J."/>
            <person name="Luo Z.H."/>
            <person name="Li M."/>
        </authorList>
    </citation>
    <scope>NUCLEOTIDE SEQUENCE [LARGE SCALE GENOMIC DNA]</scope>
    <source>
        <strain evidence="11">SpSt-853</strain>
    </source>
</reference>
<dbReference type="Gene3D" id="3.40.50.2030">
    <property type="match status" value="2"/>
</dbReference>
<evidence type="ECO:0000256" key="7">
    <source>
        <dbReference type="ARBA" id="ARBA00023014"/>
    </source>
</evidence>
<dbReference type="PANTHER" id="PTHR30109">
    <property type="entry name" value="HYDROXYLAMINE REDUCTASE"/>
    <property type="match status" value="1"/>
</dbReference>
<keyword evidence="3 10" id="KW-0533">Nickel</keyword>
<dbReference type="NCBIfam" id="TIGR01702">
    <property type="entry name" value="CO_DH_cata"/>
    <property type="match status" value="1"/>
</dbReference>
<feature type="binding site" evidence="10">
    <location>
        <position position="330"/>
    </location>
    <ligand>
        <name>[Ni-4Fe-4S] cluster</name>
        <dbReference type="ChEBI" id="CHEBI:47739"/>
    </ligand>
</feature>
<feature type="binding site" evidence="10">
    <location>
        <position position="523"/>
    </location>
    <ligand>
        <name>[Ni-4Fe-4S] cluster</name>
        <dbReference type="ChEBI" id="CHEBI:47739"/>
    </ligand>
</feature>
<evidence type="ECO:0000256" key="1">
    <source>
        <dbReference type="ARBA" id="ARBA00001966"/>
    </source>
</evidence>
<evidence type="ECO:0000256" key="6">
    <source>
        <dbReference type="ARBA" id="ARBA00023004"/>
    </source>
</evidence>
<proteinExistence type="predicted"/>
<keyword evidence="6 9" id="KW-0408">Iron</keyword>
<evidence type="ECO:0000256" key="8">
    <source>
        <dbReference type="ARBA" id="ARBA00048733"/>
    </source>
</evidence>
<keyword evidence="4 9" id="KW-0479">Metal-binding</keyword>
<dbReference type="PANTHER" id="PTHR30109:SF4">
    <property type="entry name" value="CARBON MONOXIDE DEHYDROGENASE"/>
    <property type="match status" value="1"/>
</dbReference>
<dbReference type="InterPro" id="IPR004137">
    <property type="entry name" value="HCP/CODH"/>
</dbReference>
<evidence type="ECO:0000256" key="10">
    <source>
        <dbReference type="PIRSR" id="PIRSR005023-1"/>
    </source>
</evidence>
<dbReference type="EC" id="1.2.7.4" evidence="9"/>
<dbReference type="GO" id="GO:0004601">
    <property type="term" value="F:peroxidase activity"/>
    <property type="evidence" value="ECO:0007669"/>
    <property type="project" value="TreeGrafter"/>
</dbReference>
<dbReference type="EMBL" id="DTKJ01000073">
    <property type="protein sequence ID" value="HGZ12623.1"/>
    <property type="molecule type" value="Genomic_DNA"/>
</dbReference>
<dbReference type="GO" id="GO:0043885">
    <property type="term" value="F:anaerobic carbon-monoxide dehydrogenase activity"/>
    <property type="evidence" value="ECO:0007669"/>
    <property type="project" value="UniProtKB-UniRule"/>
</dbReference>
<dbReference type="GO" id="GO:0050418">
    <property type="term" value="F:hydroxylamine reductase activity"/>
    <property type="evidence" value="ECO:0007669"/>
    <property type="project" value="TreeGrafter"/>
</dbReference>
<feature type="binding site" evidence="10">
    <location>
        <position position="35"/>
    </location>
    <ligand>
        <name>[4Fe-4S] cluster</name>
        <dbReference type="ChEBI" id="CHEBI:49883"/>
        <label>1</label>
        <note>ligand shared between dimeric partners</note>
    </ligand>
</feature>
<evidence type="ECO:0000256" key="5">
    <source>
        <dbReference type="ARBA" id="ARBA00023002"/>
    </source>
</evidence>
<dbReference type="InterPro" id="IPR011254">
    <property type="entry name" value="Prismane-like_sf"/>
</dbReference>
<dbReference type="Gene3D" id="1.20.1270.30">
    <property type="match status" value="1"/>
</dbReference>
<dbReference type="SUPFAM" id="SSF56821">
    <property type="entry name" value="Prismane protein-like"/>
    <property type="match status" value="1"/>
</dbReference>
<dbReference type="GO" id="GO:0051539">
    <property type="term" value="F:4 iron, 4 sulfur cluster binding"/>
    <property type="evidence" value="ECO:0007669"/>
    <property type="project" value="UniProtKB-UniRule"/>
</dbReference>
<dbReference type="GO" id="GO:0042542">
    <property type="term" value="P:response to hydrogen peroxide"/>
    <property type="evidence" value="ECO:0007669"/>
    <property type="project" value="TreeGrafter"/>
</dbReference>
<feature type="binding site" evidence="10">
    <location>
        <position position="473"/>
    </location>
    <ligand>
        <name>[Ni-4Fe-4S] cluster</name>
        <dbReference type="ChEBI" id="CHEBI:47739"/>
    </ligand>
</feature>
<evidence type="ECO:0000256" key="9">
    <source>
        <dbReference type="PIRNR" id="PIRNR005023"/>
    </source>
</evidence>
<keyword evidence="7 9" id="KW-0411">Iron-sulfur</keyword>
<protein>
    <recommendedName>
        <fullName evidence="9">Carbon monoxide dehydrogenase</fullName>
        <ecNumber evidence="9">1.2.7.4</ecNumber>
    </recommendedName>
</protein>
<feature type="binding site" evidence="10">
    <location>
        <position position="43"/>
    </location>
    <ligand>
        <name>[4Fe-4S] cluster</name>
        <dbReference type="ChEBI" id="CHEBI:49883"/>
        <label>1</label>
        <note>ligand shared between dimeric partners</note>
    </ligand>
</feature>
<dbReference type="InterPro" id="IPR010047">
    <property type="entry name" value="CODH"/>
</dbReference>
<keyword evidence="5 9" id="KW-0560">Oxidoreductase</keyword>
<organism evidence="11">
    <name type="scientific">Desulfobacca acetoxidans</name>
    <dbReference type="NCBI Taxonomy" id="60893"/>
    <lineage>
        <taxon>Bacteria</taxon>
        <taxon>Pseudomonadati</taxon>
        <taxon>Thermodesulfobacteriota</taxon>
        <taxon>Desulfobaccia</taxon>
        <taxon>Desulfobaccales</taxon>
        <taxon>Desulfobaccaceae</taxon>
        <taxon>Desulfobacca</taxon>
    </lineage>
</organism>
<dbReference type="Pfam" id="PF03063">
    <property type="entry name" value="Prismane"/>
    <property type="match status" value="1"/>
</dbReference>
<evidence type="ECO:0000256" key="2">
    <source>
        <dbReference type="ARBA" id="ARBA00022485"/>
    </source>
</evidence>
<evidence type="ECO:0000313" key="11">
    <source>
        <dbReference type="EMBL" id="HGZ12623.1"/>
    </source>
</evidence>
<dbReference type="InterPro" id="IPR016101">
    <property type="entry name" value="CO_DH_a-bundle"/>
</dbReference>
<dbReference type="GO" id="GO:0006091">
    <property type="term" value="P:generation of precursor metabolites and energy"/>
    <property type="evidence" value="ECO:0007669"/>
    <property type="project" value="InterPro"/>
</dbReference>
<comment type="catalytic activity">
    <reaction evidence="8 9">
        <text>CO + 2 oxidized [2Fe-2S]-[ferredoxin] + H2O = 2 reduced [2Fe-2S]-[ferredoxin] + CO2 + 2 H(+)</text>
        <dbReference type="Rhea" id="RHEA:21040"/>
        <dbReference type="Rhea" id="RHEA-COMP:10000"/>
        <dbReference type="Rhea" id="RHEA-COMP:10001"/>
        <dbReference type="ChEBI" id="CHEBI:15377"/>
        <dbReference type="ChEBI" id="CHEBI:15378"/>
        <dbReference type="ChEBI" id="CHEBI:16526"/>
        <dbReference type="ChEBI" id="CHEBI:17245"/>
        <dbReference type="ChEBI" id="CHEBI:33737"/>
        <dbReference type="ChEBI" id="CHEBI:33738"/>
        <dbReference type="EC" id="1.2.7.4"/>
    </reaction>
</comment>
<feature type="binding site" evidence="10">
    <location>
        <position position="292"/>
    </location>
    <ligand>
        <name>[Ni-4Fe-4S] cluster</name>
        <dbReference type="ChEBI" id="CHEBI:47739"/>
    </ligand>
</feature>
<accession>A0A7C5ESD2</accession>
<feature type="binding site" evidence="10">
    <location>
        <position position="52"/>
    </location>
    <ligand>
        <name>[4Fe-4S] cluster</name>
        <dbReference type="ChEBI" id="CHEBI:49883"/>
        <label>2</label>
    </ligand>
</feature>
<dbReference type="AlphaFoldDB" id="A0A7C5ESD2"/>
<feature type="binding site" evidence="10">
    <location>
        <position position="47"/>
    </location>
    <ligand>
        <name>[4Fe-4S] cluster</name>
        <dbReference type="ChEBI" id="CHEBI:49883"/>
        <label>2</label>
    </ligand>
</feature>
<dbReference type="InterPro" id="IPR016099">
    <property type="entry name" value="Prismane-like_a/b-sand"/>
</dbReference>
<name>A0A7C5ESD2_9BACT</name>
<feature type="binding site" evidence="10">
    <location>
        <position position="44"/>
    </location>
    <ligand>
        <name>[4Fe-4S] cluster</name>
        <dbReference type="ChEBI" id="CHEBI:49883"/>
        <label>2</label>
    </ligand>
</feature>
<keyword evidence="2 9" id="KW-0004">4Fe-4S</keyword>
<evidence type="ECO:0000256" key="4">
    <source>
        <dbReference type="ARBA" id="ARBA00022723"/>
    </source>
</evidence>
<comment type="cofactor">
    <cofactor evidence="1">
        <name>[4Fe-4S] cluster</name>
        <dbReference type="ChEBI" id="CHEBI:49883"/>
    </cofactor>
</comment>
<gene>
    <name evidence="11" type="primary">cooS</name>
    <name evidence="11" type="ORF">ENW48_10490</name>
</gene>
<feature type="binding site" evidence="10">
    <location>
        <position position="66"/>
    </location>
    <ligand>
        <name>[4Fe-4S] cluster</name>
        <dbReference type="ChEBI" id="CHEBI:49883"/>
        <label>2</label>
    </ligand>
</feature>
<dbReference type="GO" id="GO:0016151">
    <property type="term" value="F:nickel cation binding"/>
    <property type="evidence" value="ECO:0007669"/>
    <property type="project" value="InterPro"/>
</dbReference>
<dbReference type="PIRSF" id="PIRSF005023">
    <property type="entry name" value="CODH"/>
    <property type="match status" value="1"/>
</dbReference>
<sequence>MGKSTDAATKAMLQLAECQELSTIWDRFAKQTPQCGFGELGICCRNCLQGPCRIDPFGEGATLGACGASADTIVARNLLRAIAAGTAAHSGHAKHLAHTLLKSAHGQAPDYPIRDEVKLRALAARLGLAAEGLDTKELARQVAETALQDFSEKETPVTWAAVNVTQGRVAAFQKLGVVPTGIDSAVSEVMHRTHYGVDADPVNLLLGGVKCALADFASCAMGTDLADVLFGTPQPVISRANLGVLKVDAVNVGLHGHNPVLSDLIAQVARELDDEARAAGAPGGVNLVGLCCTGNEVLMRHGIPSATHSVSQELAIVSGVLDALVVDYQCIMPALATLAQCFHTRLITTMPLAKIPGALHVEFKEEKARQTALDILRLGIEAFKRRDPKKVNIPAQQCEILAGFSTEAIVAALAKVNPEDPLKPLIDQIVAGNILGVCLFAGCNNVRVSQDENFLTMAKELARENVLLLATGCGAGAFARHGWLTSEATHTYAGEGLKAVLTAVGQAAGLPGPLPPVLHMGSCVDNSRPVQVAVAVANKLGVDVDQLPVVASAPEATTEKAISIGTWAVAAGLPTHVGVIPPVLGSPLVAKVLTQDIKGLLGGYFIVETDPRVAAAKLLEAIRERRAGLGL</sequence>
<comment type="caution">
    <text evidence="11">The sequence shown here is derived from an EMBL/GenBank/DDBJ whole genome shotgun (WGS) entry which is preliminary data.</text>
</comment>